<sequence length="489" mass="51733">MEEGMNRLPLVAATVFLAVGCGNSDDSDNKAECQVEAIDLPGCDRSTLAAVQPEGIWNTNIAFEDGYIGPSTLRFAPGDPLLIGLPMTTKQITEDTFFLASDVTGSDGGAVRYAFAGCKASGPGEVLGVVRVCVNGTTTRQGTFTARRVVRREGEAEADRVELLSEIALPGGRPTGVVVAGGYAYVTAREEGLVVYDVKDPAHPTLASKQKFGTEVFTTALVSGSTLFVGTYDKGLRLCDLTVDPAVPNCTKQFLSEAATPTRVDALAKDGNLLYVASPAPRSDVIILDVTQPLAPVLVVRYAVEGTSATAGEFPYALTVLENRLYVSNWSYGVSVTDVTNVATTKAPKLLGRYAGFSTSALAVGKQGTAPAVYAGSDAWGSSVLTLDATNPEAIVQRDELALRKEASLGGLALSGTTLYMANYQDGLRAYDVSTLGTLKPSGYFNTWSDTDTRRGLTYFEGLQGVHVADGLVYGWDTTRGLLIFRHTP</sequence>
<dbReference type="EMBL" id="RAVZ01000211">
    <property type="protein sequence ID" value="RKG81354.1"/>
    <property type="molecule type" value="Genomic_DNA"/>
</dbReference>
<dbReference type="InterPro" id="IPR011044">
    <property type="entry name" value="Quino_amine_DH_bsu"/>
</dbReference>
<dbReference type="Pfam" id="PF08309">
    <property type="entry name" value="LVIVD"/>
    <property type="match status" value="1"/>
</dbReference>
<organism evidence="1 2">
    <name type="scientific">Corallococcus terminator</name>
    <dbReference type="NCBI Taxonomy" id="2316733"/>
    <lineage>
        <taxon>Bacteria</taxon>
        <taxon>Pseudomonadati</taxon>
        <taxon>Myxococcota</taxon>
        <taxon>Myxococcia</taxon>
        <taxon>Myxococcales</taxon>
        <taxon>Cystobacterineae</taxon>
        <taxon>Myxococcaceae</taxon>
        <taxon>Corallococcus</taxon>
    </lineage>
</organism>
<reference evidence="2" key="1">
    <citation type="submission" date="2018-09" db="EMBL/GenBank/DDBJ databases">
        <authorList>
            <person name="Livingstone P.G."/>
            <person name="Whitworth D.E."/>
        </authorList>
    </citation>
    <scope>NUCLEOTIDE SEQUENCE [LARGE SCALE GENOMIC DNA]</scope>
    <source>
        <strain evidence="2">CA054A</strain>
    </source>
</reference>
<dbReference type="Proteomes" id="UP000268094">
    <property type="component" value="Unassembled WGS sequence"/>
</dbReference>
<accession>A0A3A8IN79</accession>
<evidence type="ECO:0000313" key="2">
    <source>
        <dbReference type="Proteomes" id="UP000268094"/>
    </source>
</evidence>
<evidence type="ECO:0000313" key="1">
    <source>
        <dbReference type="EMBL" id="RKG81354.1"/>
    </source>
</evidence>
<dbReference type="Gene3D" id="2.130.10.10">
    <property type="entry name" value="YVTN repeat-like/Quinoprotein amine dehydrogenase"/>
    <property type="match status" value="1"/>
</dbReference>
<evidence type="ECO:0008006" key="3">
    <source>
        <dbReference type="Google" id="ProtNLM"/>
    </source>
</evidence>
<dbReference type="InterPro" id="IPR013211">
    <property type="entry name" value="LVIVD"/>
</dbReference>
<dbReference type="AlphaFoldDB" id="A0A3A8IN79"/>
<dbReference type="PROSITE" id="PS51257">
    <property type="entry name" value="PROKAR_LIPOPROTEIN"/>
    <property type="match status" value="1"/>
</dbReference>
<comment type="caution">
    <text evidence="1">The sequence shown here is derived from an EMBL/GenBank/DDBJ whole genome shotgun (WGS) entry which is preliminary data.</text>
</comment>
<dbReference type="InterPro" id="IPR015943">
    <property type="entry name" value="WD40/YVTN_repeat-like_dom_sf"/>
</dbReference>
<dbReference type="SUPFAM" id="SSF50969">
    <property type="entry name" value="YVTN repeat-like/Quinoprotein amine dehydrogenase"/>
    <property type="match status" value="1"/>
</dbReference>
<protein>
    <recommendedName>
        <fullName evidence="3">Lipoprotein</fullName>
    </recommendedName>
</protein>
<keyword evidence="2" id="KW-1185">Reference proteome</keyword>
<name>A0A3A8IN79_9BACT</name>
<proteinExistence type="predicted"/>
<gene>
    <name evidence="1" type="ORF">D7V88_26345</name>
</gene>